<proteinExistence type="predicted"/>
<dbReference type="EMBL" id="NFKE01000017">
    <property type="protein sequence ID" value="OUP31899.1"/>
    <property type="molecule type" value="Genomic_DNA"/>
</dbReference>
<dbReference type="Proteomes" id="UP000196587">
    <property type="component" value="Unassembled WGS sequence"/>
</dbReference>
<organism evidence="1 2">
    <name type="scientific">Bacteroides clarus</name>
    <dbReference type="NCBI Taxonomy" id="626929"/>
    <lineage>
        <taxon>Bacteria</taxon>
        <taxon>Pseudomonadati</taxon>
        <taxon>Bacteroidota</taxon>
        <taxon>Bacteroidia</taxon>
        <taxon>Bacteroidales</taxon>
        <taxon>Bacteroidaceae</taxon>
        <taxon>Bacteroides</taxon>
    </lineage>
</organism>
<reference evidence="2" key="1">
    <citation type="submission" date="2017-04" db="EMBL/GenBank/DDBJ databases">
        <title>Function of individual gut microbiota members based on whole genome sequencing of pure cultures obtained from chicken caecum.</title>
        <authorList>
            <person name="Medvecky M."/>
            <person name="Cejkova D."/>
            <person name="Polansky O."/>
            <person name="Karasova D."/>
            <person name="Kubasova T."/>
            <person name="Cizek A."/>
            <person name="Rychlik I."/>
        </authorList>
    </citation>
    <scope>NUCLEOTIDE SEQUENCE [LARGE SCALE GENOMIC DNA]</scope>
    <source>
        <strain evidence="2">An189</strain>
    </source>
</reference>
<evidence type="ECO:0000313" key="2">
    <source>
        <dbReference type="Proteomes" id="UP000196587"/>
    </source>
</evidence>
<gene>
    <name evidence="1" type="ORF">B5F24_16000</name>
</gene>
<comment type="caution">
    <text evidence="1">The sequence shown here is derived from an EMBL/GenBank/DDBJ whole genome shotgun (WGS) entry which is preliminary data.</text>
</comment>
<sequence length="100" mass="11636">MKKYDLHKIMKTAHEIYRKYFKLYQLTHGVQTFGDCMKVAWANEKKRIADEEARKAEKEAMQAALIQPERRSTYDCFNAPSSAYYNPNSKGAFGSRYVGD</sequence>
<evidence type="ECO:0000313" key="1">
    <source>
        <dbReference type="EMBL" id="OUP31899.1"/>
    </source>
</evidence>
<dbReference type="AlphaFoldDB" id="A0A1Y4JM65"/>
<protein>
    <submittedName>
        <fullName evidence="1">Uncharacterized protein</fullName>
    </submittedName>
</protein>
<accession>A0A1Y4JM65</accession>
<name>A0A1Y4JM65_9BACE</name>
<dbReference type="RefSeq" id="WP_087413548.1">
    <property type="nucleotide sequence ID" value="NZ_CATWVR010000004.1"/>
</dbReference>